<reference evidence="1" key="1">
    <citation type="submission" date="2021-03" db="EMBL/GenBank/DDBJ databases">
        <authorList>
            <consortium name="DOE Joint Genome Institute"/>
            <person name="Ahrendt S."/>
            <person name="Looney B.P."/>
            <person name="Miyauchi S."/>
            <person name="Morin E."/>
            <person name="Drula E."/>
            <person name="Courty P.E."/>
            <person name="Chicoki N."/>
            <person name="Fauchery L."/>
            <person name="Kohler A."/>
            <person name="Kuo A."/>
            <person name="Labutti K."/>
            <person name="Pangilinan J."/>
            <person name="Lipzen A."/>
            <person name="Riley R."/>
            <person name="Andreopoulos W."/>
            <person name="He G."/>
            <person name="Johnson J."/>
            <person name="Barry K.W."/>
            <person name="Grigoriev I.V."/>
            <person name="Nagy L."/>
            <person name="Hibbett D."/>
            <person name="Henrissat B."/>
            <person name="Matheny P.B."/>
            <person name="Labbe J."/>
            <person name="Martin F."/>
        </authorList>
    </citation>
    <scope>NUCLEOTIDE SEQUENCE</scope>
    <source>
        <strain evidence="1">HHB10654</strain>
    </source>
</reference>
<keyword evidence="2" id="KW-1185">Reference proteome</keyword>
<dbReference type="Proteomes" id="UP000814140">
    <property type="component" value="Unassembled WGS sequence"/>
</dbReference>
<dbReference type="EMBL" id="MU277200">
    <property type="protein sequence ID" value="KAI0064106.1"/>
    <property type="molecule type" value="Genomic_DNA"/>
</dbReference>
<name>A0ACB8T7K0_9AGAM</name>
<organism evidence="1 2">
    <name type="scientific">Artomyces pyxidatus</name>
    <dbReference type="NCBI Taxonomy" id="48021"/>
    <lineage>
        <taxon>Eukaryota</taxon>
        <taxon>Fungi</taxon>
        <taxon>Dikarya</taxon>
        <taxon>Basidiomycota</taxon>
        <taxon>Agaricomycotina</taxon>
        <taxon>Agaricomycetes</taxon>
        <taxon>Russulales</taxon>
        <taxon>Auriscalpiaceae</taxon>
        <taxon>Artomyces</taxon>
    </lineage>
</organism>
<protein>
    <submittedName>
        <fullName evidence="1">Uncharacterized protein</fullName>
    </submittedName>
</protein>
<comment type="caution">
    <text evidence="1">The sequence shown here is derived from an EMBL/GenBank/DDBJ whole genome shotgun (WGS) entry which is preliminary data.</text>
</comment>
<evidence type="ECO:0000313" key="2">
    <source>
        <dbReference type="Proteomes" id="UP000814140"/>
    </source>
</evidence>
<evidence type="ECO:0000313" key="1">
    <source>
        <dbReference type="EMBL" id="KAI0064106.1"/>
    </source>
</evidence>
<reference evidence="1" key="2">
    <citation type="journal article" date="2022" name="New Phytol.">
        <title>Evolutionary transition to the ectomycorrhizal habit in the genomes of a hyperdiverse lineage of mushroom-forming fungi.</title>
        <authorList>
            <person name="Looney B."/>
            <person name="Miyauchi S."/>
            <person name="Morin E."/>
            <person name="Drula E."/>
            <person name="Courty P.E."/>
            <person name="Kohler A."/>
            <person name="Kuo A."/>
            <person name="LaButti K."/>
            <person name="Pangilinan J."/>
            <person name="Lipzen A."/>
            <person name="Riley R."/>
            <person name="Andreopoulos W."/>
            <person name="He G."/>
            <person name="Johnson J."/>
            <person name="Nolan M."/>
            <person name="Tritt A."/>
            <person name="Barry K.W."/>
            <person name="Grigoriev I.V."/>
            <person name="Nagy L.G."/>
            <person name="Hibbett D."/>
            <person name="Henrissat B."/>
            <person name="Matheny P.B."/>
            <person name="Labbe J."/>
            <person name="Martin F.M."/>
        </authorList>
    </citation>
    <scope>NUCLEOTIDE SEQUENCE</scope>
    <source>
        <strain evidence="1">HHB10654</strain>
    </source>
</reference>
<gene>
    <name evidence="1" type="ORF">BV25DRAFT_1914755</name>
</gene>
<accession>A0ACB8T7K0</accession>
<proteinExistence type="predicted"/>
<sequence>MLTTDSARALVDTNIFPVILEAGLLVIFSLVTVCSVVLLHKKGLSTRAHYTVLSVSGIMFVVAIAHWFAHVALTSRVLDKVHKAPRSQHLTTTEMLRAVMVNIQIINFILTDLIITWRAWLIWDRENWVFIVSLCLCTTTFIGALVDVLVSLRLIFPRSTVEAMVASQFAILSSSITTNLWATSLMTYKTWQHRVLLQALLIEDKSCSMAEKVLSILVESGVIMSWALVVFMLSNFGWLFAASPYISASAVQICGIHWAIVVVFLCTERLRYDAYLVSKPPSLASLTPGSRRRRKAEQPPEFEEAEANSEAMEQIV</sequence>